<evidence type="ECO:0000313" key="1">
    <source>
        <dbReference type="EMBL" id="MDQ0337889.1"/>
    </source>
</evidence>
<dbReference type="Pfam" id="PF21835">
    <property type="entry name" value="YIEGIA_cap"/>
    <property type="match status" value="1"/>
</dbReference>
<accession>A0ABU0CNB0</accession>
<dbReference type="EMBL" id="JAUSUQ010000002">
    <property type="protein sequence ID" value="MDQ0337889.1"/>
    <property type="molecule type" value="Genomic_DNA"/>
</dbReference>
<name>A0ABU0CNB0_9BACI</name>
<proteinExistence type="predicted"/>
<evidence type="ECO:0000313" key="2">
    <source>
        <dbReference type="Proteomes" id="UP001232445"/>
    </source>
</evidence>
<gene>
    <name evidence="1" type="ORF">J2S00_000672</name>
</gene>
<comment type="caution">
    <text evidence="1">The sequence shown here is derived from an EMBL/GenBank/DDBJ whole genome shotgun (WGS) entry which is preliminary data.</text>
</comment>
<protein>
    <submittedName>
        <fullName evidence="1">Uncharacterized protein</fullName>
    </submittedName>
</protein>
<dbReference type="RefSeq" id="WP_307335368.1">
    <property type="nucleotide sequence ID" value="NZ_JAUSUQ010000002.1"/>
</dbReference>
<sequence length="66" mass="7193">MEKEAAEVKGIIAFVTTDKNRYLGGDPLALLAKDEEELTILTNALARAFMADVLQLITGDCVIIKK</sequence>
<dbReference type="InterPro" id="IPR054055">
    <property type="entry name" value="YpzH"/>
</dbReference>
<organism evidence="1 2">
    <name type="scientific">Caldalkalibacillus uzonensis</name>
    <dbReference type="NCBI Taxonomy" id="353224"/>
    <lineage>
        <taxon>Bacteria</taxon>
        <taxon>Bacillati</taxon>
        <taxon>Bacillota</taxon>
        <taxon>Bacilli</taxon>
        <taxon>Bacillales</taxon>
        <taxon>Bacillaceae</taxon>
        <taxon>Caldalkalibacillus</taxon>
    </lineage>
</organism>
<dbReference type="Proteomes" id="UP001232445">
    <property type="component" value="Unassembled WGS sequence"/>
</dbReference>
<keyword evidence="2" id="KW-1185">Reference proteome</keyword>
<reference evidence="1 2" key="1">
    <citation type="submission" date="2023-07" db="EMBL/GenBank/DDBJ databases">
        <title>Genomic Encyclopedia of Type Strains, Phase IV (KMG-IV): sequencing the most valuable type-strain genomes for metagenomic binning, comparative biology and taxonomic classification.</title>
        <authorList>
            <person name="Goeker M."/>
        </authorList>
    </citation>
    <scope>NUCLEOTIDE SEQUENCE [LARGE SCALE GENOMIC DNA]</scope>
    <source>
        <strain evidence="1 2">DSM 17740</strain>
    </source>
</reference>